<dbReference type="AlphaFoldDB" id="F4QG42"/>
<sequence>MTAIRHQLLRLAALGLALGFTALPFAVQAQTNISVQTSPAPAGRKAEVGPDSDYCARQLGTWFYCDTDPDPVRSPNANPGSPELSSDEADMAAAEKFKADMEHARLVAVWNPTEENIRRYYAFQQETMDKSGLFADTVRRLIWSDPSLDYTLQRPISTAAKTEWVDTRNTDRDLFFRGAYDQIGLFYIYRGSCGPCRVASPIVREFGQRFGVVVKPISTDGAPNPEFPDFVADRGQLKAWGITDPVTPAYLIYQKPSLDARGNTRPLSITVTDGKQITLRPCASPKGCLTYVGAGLLTVDELADRLFVTLATQPGKDF</sequence>
<dbReference type="HOGENOM" id="CLU_068456_2_1_5"/>
<evidence type="ECO:0000313" key="3">
    <source>
        <dbReference type="EMBL" id="EGF93853.1"/>
    </source>
</evidence>
<dbReference type="SUPFAM" id="SSF52833">
    <property type="entry name" value="Thioredoxin-like"/>
    <property type="match status" value="1"/>
</dbReference>
<evidence type="ECO:0000313" key="4">
    <source>
        <dbReference type="Proteomes" id="UP000006512"/>
    </source>
</evidence>
<dbReference type="InterPro" id="IPR036249">
    <property type="entry name" value="Thioredoxin-like_sf"/>
</dbReference>
<proteinExistence type="predicted"/>
<dbReference type="RefSeq" id="WP_006270818.1">
    <property type="nucleotide sequence ID" value="NZ_GL883076.1"/>
</dbReference>
<dbReference type="OrthoDB" id="5559625at2"/>
<accession>F4QG42</accession>
<evidence type="ECO:0000256" key="2">
    <source>
        <dbReference type="SAM" id="SignalP"/>
    </source>
</evidence>
<feature type="signal peptide" evidence="2">
    <location>
        <begin position="1"/>
        <end position="29"/>
    </location>
</feature>
<feature type="chain" id="PRO_5003320216" evidence="2">
    <location>
        <begin position="30"/>
        <end position="318"/>
    </location>
</feature>
<name>F4QG42_9CAUL</name>
<dbReference type="Proteomes" id="UP000006512">
    <property type="component" value="Unassembled WGS sequence"/>
</dbReference>
<organism evidence="3 4">
    <name type="scientific">Asticcacaulis biprosthecium C19</name>
    <dbReference type="NCBI Taxonomy" id="715226"/>
    <lineage>
        <taxon>Bacteria</taxon>
        <taxon>Pseudomonadati</taxon>
        <taxon>Pseudomonadota</taxon>
        <taxon>Alphaproteobacteria</taxon>
        <taxon>Caulobacterales</taxon>
        <taxon>Caulobacteraceae</taxon>
        <taxon>Asticcacaulis</taxon>
    </lineage>
</organism>
<evidence type="ECO:0000256" key="1">
    <source>
        <dbReference type="SAM" id="MobiDB-lite"/>
    </source>
</evidence>
<dbReference type="InterPro" id="IPR039555">
    <property type="entry name" value="TraF/TrbB"/>
</dbReference>
<feature type="region of interest" description="Disordered" evidence="1">
    <location>
        <begin position="70"/>
        <end position="89"/>
    </location>
</feature>
<keyword evidence="4" id="KW-1185">Reference proteome</keyword>
<reference evidence="4" key="1">
    <citation type="submission" date="2011-03" db="EMBL/GenBank/DDBJ databases">
        <title>Draft genome sequence of Brevundimonas diminuta.</title>
        <authorList>
            <person name="Brown P.J.B."/>
            <person name="Buechlein A."/>
            <person name="Hemmerich C."/>
            <person name="Brun Y.V."/>
        </authorList>
    </citation>
    <scope>NUCLEOTIDE SEQUENCE [LARGE SCALE GENOMIC DNA]</scope>
    <source>
        <strain evidence="4">C19</strain>
    </source>
</reference>
<dbReference type="eggNOG" id="COG0526">
    <property type="taxonomic scope" value="Bacteria"/>
</dbReference>
<protein>
    <submittedName>
        <fullName evidence="3">TraF-like protein</fullName>
    </submittedName>
</protein>
<keyword evidence="2" id="KW-0732">Signal</keyword>
<dbReference type="Pfam" id="PF13728">
    <property type="entry name" value="TraF"/>
    <property type="match status" value="1"/>
</dbReference>
<dbReference type="EMBL" id="GL883076">
    <property type="protein sequence ID" value="EGF93853.1"/>
    <property type="molecule type" value="Genomic_DNA"/>
</dbReference>
<gene>
    <name evidence="3" type="ORF">ABI_00850</name>
</gene>
<dbReference type="STRING" id="715226.ABI_00850"/>